<keyword evidence="4" id="KW-1185">Reference proteome</keyword>
<accession>A0A8J3VM43</accession>
<dbReference type="Pfam" id="PF21302">
    <property type="entry name" value="Zn_ribbon_RlmA"/>
    <property type="match status" value="1"/>
</dbReference>
<reference evidence="3" key="1">
    <citation type="submission" date="2021-01" db="EMBL/GenBank/DDBJ databases">
        <title>Whole genome shotgun sequence of Rhizocola hellebori NBRC 109834.</title>
        <authorList>
            <person name="Komaki H."/>
            <person name="Tamura T."/>
        </authorList>
    </citation>
    <scope>NUCLEOTIDE SEQUENCE</scope>
    <source>
        <strain evidence="3">NBRC 109834</strain>
    </source>
</reference>
<evidence type="ECO:0000259" key="1">
    <source>
        <dbReference type="Pfam" id="PF13649"/>
    </source>
</evidence>
<dbReference type="SUPFAM" id="SSF53335">
    <property type="entry name" value="S-adenosyl-L-methionine-dependent methyltransferases"/>
    <property type="match status" value="1"/>
</dbReference>
<name>A0A8J3VM43_9ACTN</name>
<evidence type="ECO:0000313" key="3">
    <source>
        <dbReference type="EMBL" id="GIH10826.1"/>
    </source>
</evidence>
<dbReference type="Pfam" id="PF13649">
    <property type="entry name" value="Methyltransf_25"/>
    <property type="match status" value="1"/>
</dbReference>
<dbReference type="Gene3D" id="3.40.50.150">
    <property type="entry name" value="Vaccinia Virus protein VP39"/>
    <property type="match status" value="1"/>
</dbReference>
<dbReference type="AlphaFoldDB" id="A0A8J3VM43"/>
<keyword evidence="3" id="KW-0830">Ubiquinone</keyword>
<protein>
    <submittedName>
        <fullName evidence="3">Ubiquinone biosynthesis protein</fullName>
    </submittedName>
</protein>
<dbReference type="InterPro" id="IPR029063">
    <property type="entry name" value="SAM-dependent_MTases_sf"/>
</dbReference>
<dbReference type="EMBL" id="BONY01000108">
    <property type="protein sequence ID" value="GIH10826.1"/>
    <property type="molecule type" value="Genomic_DNA"/>
</dbReference>
<dbReference type="CDD" id="cd02440">
    <property type="entry name" value="AdoMet_MTases"/>
    <property type="match status" value="1"/>
</dbReference>
<proteinExistence type="predicted"/>
<comment type="caution">
    <text evidence="3">The sequence shown here is derived from an EMBL/GenBank/DDBJ whole genome shotgun (WGS) entry which is preliminary data.</text>
</comment>
<dbReference type="Proteomes" id="UP000612899">
    <property type="component" value="Unassembled WGS sequence"/>
</dbReference>
<dbReference type="InterPro" id="IPR048647">
    <property type="entry name" value="RlmA_N"/>
</dbReference>
<feature type="domain" description="Methyltransferase" evidence="1">
    <location>
        <begin position="131"/>
        <end position="215"/>
    </location>
</feature>
<organism evidence="3 4">
    <name type="scientific">Rhizocola hellebori</name>
    <dbReference type="NCBI Taxonomy" id="1392758"/>
    <lineage>
        <taxon>Bacteria</taxon>
        <taxon>Bacillati</taxon>
        <taxon>Actinomycetota</taxon>
        <taxon>Actinomycetes</taxon>
        <taxon>Micromonosporales</taxon>
        <taxon>Micromonosporaceae</taxon>
        <taxon>Rhizocola</taxon>
    </lineage>
</organism>
<dbReference type="InterPro" id="IPR041698">
    <property type="entry name" value="Methyltransf_25"/>
</dbReference>
<sequence length="321" mass="34554">MADLGRQLDDRLRAQPAVEVIVQERLGRAGYVVEAQGHIVEDSSVLTADMIAALRCPICQSGLSPSPRALRCEHAHSFDLAKQGYAFLGTGKRLPEGDNAAMIEARCDFLGKGHFAPLTTAVAQAARSGLVVDLGAGPGHYLAAVLQRHHDAQGLAFDVSKAALRRAARAHPRAGAVLADTWGQLPLADGCVDVLLNIFAPRNGEQMRRVLRPDGQLVVVTPEPGHLLELRQRLALLNVDESKQQRLAASLSGFSQLTDEVLSWPMELSAHDARQLVLMGPNAFHEGDREPGAMTVTASVRLSTWTGRPLPTRPAAHDEVL</sequence>
<feature type="domain" description="23S rRNA (guanine(745)-N(1))-methyltransferase N-terminal" evidence="2">
    <location>
        <begin position="55"/>
        <end position="86"/>
    </location>
</feature>
<evidence type="ECO:0000259" key="2">
    <source>
        <dbReference type="Pfam" id="PF21302"/>
    </source>
</evidence>
<gene>
    <name evidence="3" type="ORF">Rhe02_88930</name>
</gene>
<evidence type="ECO:0000313" key="4">
    <source>
        <dbReference type="Proteomes" id="UP000612899"/>
    </source>
</evidence>